<feature type="transmembrane region" description="Helical" evidence="8">
    <location>
        <begin position="160"/>
        <end position="182"/>
    </location>
</feature>
<evidence type="ECO:0000313" key="10">
    <source>
        <dbReference type="Proteomes" id="UP000544331"/>
    </source>
</evidence>
<dbReference type="Pfam" id="PF07690">
    <property type="entry name" value="MFS_1"/>
    <property type="match status" value="1"/>
</dbReference>
<evidence type="ECO:0000256" key="5">
    <source>
        <dbReference type="ARBA" id="ARBA00023136"/>
    </source>
</evidence>
<feature type="transmembrane region" description="Helical" evidence="8">
    <location>
        <begin position="400"/>
        <end position="418"/>
    </location>
</feature>
<dbReference type="InterPro" id="IPR036259">
    <property type="entry name" value="MFS_trans_sf"/>
</dbReference>
<feature type="transmembrane region" description="Helical" evidence="8">
    <location>
        <begin position="271"/>
        <end position="292"/>
    </location>
</feature>
<evidence type="ECO:0000256" key="3">
    <source>
        <dbReference type="ARBA" id="ARBA00022692"/>
    </source>
</evidence>
<evidence type="ECO:0000256" key="7">
    <source>
        <dbReference type="SAM" id="MobiDB-lite"/>
    </source>
</evidence>
<evidence type="ECO:0000256" key="6">
    <source>
        <dbReference type="ARBA" id="ARBA00023180"/>
    </source>
</evidence>
<dbReference type="GO" id="GO:0016020">
    <property type="term" value="C:membrane"/>
    <property type="evidence" value="ECO:0007669"/>
    <property type="project" value="UniProtKB-SubCell"/>
</dbReference>
<dbReference type="PANTHER" id="PTHR43791:SF32">
    <property type="entry name" value="MAJOR FACILITATOR SUPERFAMILY (MFS) PROFILE DOMAIN-CONTAINING PROTEIN"/>
    <property type="match status" value="1"/>
</dbReference>
<dbReference type="OrthoDB" id="2985014at2759"/>
<organism evidence="9 10">
    <name type="scientific">Fusarium mundagurra</name>
    <dbReference type="NCBI Taxonomy" id="1567541"/>
    <lineage>
        <taxon>Eukaryota</taxon>
        <taxon>Fungi</taxon>
        <taxon>Dikarya</taxon>
        <taxon>Ascomycota</taxon>
        <taxon>Pezizomycotina</taxon>
        <taxon>Sordariomycetes</taxon>
        <taxon>Hypocreomycetidae</taxon>
        <taxon>Hypocreales</taxon>
        <taxon>Nectriaceae</taxon>
        <taxon>Fusarium</taxon>
        <taxon>Fusarium fujikuroi species complex</taxon>
    </lineage>
</organism>
<reference evidence="9 10" key="1">
    <citation type="submission" date="2020-05" db="EMBL/GenBank/DDBJ databases">
        <title>Identification and distribution of gene clusters putatively required for synthesis of sphingolipid metabolism inhibitors in phylogenetically diverse species of the filamentous fungus Fusarium.</title>
        <authorList>
            <person name="Kim H.-S."/>
            <person name="Busman M."/>
            <person name="Brown D.W."/>
            <person name="Divon H."/>
            <person name="Uhlig S."/>
            <person name="Proctor R.H."/>
        </authorList>
    </citation>
    <scope>NUCLEOTIDE SEQUENCE [LARGE SCALE GENOMIC DNA]</scope>
    <source>
        <strain evidence="9 10">NRRL 66235</strain>
    </source>
</reference>
<dbReference type="EMBL" id="JAAOAN010000331">
    <property type="protein sequence ID" value="KAF5710530.1"/>
    <property type="molecule type" value="Genomic_DNA"/>
</dbReference>
<keyword evidence="2" id="KW-0813">Transport</keyword>
<feature type="transmembrane region" description="Helical" evidence="8">
    <location>
        <begin position="367"/>
        <end position="388"/>
    </location>
</feature>
<evidence type="ECO:0000256" key="4">
    <source>
        <dbReference type="ARBA" id="ARBA00022989"/>
    </source>
</evidence>
<dbReference type="PANTHER" id="PTHR43791">
    <property type="entry name" value="PERMEASE-RELATED"/>
    <property type="match status" value="1"/>
</dbReference>
<evidence type="ECO:0000256" key="2">
    <source>
        <dbReference type="ARBA" id="ARBA00022448"/>
    </source>
</evidence>
<feature type="transmembrane region" description="Helical" evidence="8">
    <location>
        <begin position="430"/>
        <end position="452"/>
    </location>
</feature>
<keyword evidence="4 8" id="KW-1133">Transmembrane helix</keyword>
<sequence>MAQEASPPEKSPSDAFISGAEPPSPQLPDTSKHETSSSDCSWSESEEKALVRKIDSIVLTILIFWFFNFQLDRANIGNALTDNFLGDIGISQNWFNVGQQLLNAGIVLLEIPSNLILYRVGPRIWIGCQVIACLLESGFIPGSLYTLSAWYKNSELSRRFGFFFLGNGIAQACGGLLAYGVLHMRGVAGMAGWQWLFIIEGLLTIVSGAIFLSLFPGLPNNPVSLLRISFFNEREKMIMESRLRLDNDTRTARSRHITSSHIVSTIKDPKVLLHVLLTICGLAPTTALWSYAPTIVGSFGYGRLEANALVSVGQWISVCLILVAAFAADKTGRRGFVVLFGVFCQWVFMVTFRGLPDSSSAGVKYGIITMGTATCSWWHSVNGSWLSINASCPEKRAIRMAMFIMAANCAGIVGGQLFRSDDLPYYHRGWTIIAVLMSIALSAVISLLILYWQANRHLTSGGNAIDQSAEEYGHHEHGLQRGKRSAASPYNF</sequence>
<evidence type="ECO:0000256" key="1">
    <source>
        <dbReference type="ARBA" id="ARBA00004141"/>
    </source>
</evidence>
<protein>
    <submittedName>
        <fullName evidence="9">Alternative sulfate transporter</fullName>
    </submittedName>
</protein>
<feature type="transmembrane region" description="Helical" evidence="8">
    <location>
        <begin position="124"/>
        <end position="148"/>
    </location>
</feature>
<keyword evidence="6" id="KW-0325">Glycoprotein</keyword>
<keyword evidence="3 8" id="KW-0812">Transmembrane</keyword>
<dbReference type="Gene3D" id="1.20.1250.20">
    <property type="entry name" value="MFS general substrate transporter like domains"/>
    <property type="match status" value="1"/>
</dbReference>
<gene>
    <name evidence="9" type="ORF">FMUND_9453</name>
</gene>
<keyword evidence="10" id="KW-1185">Reference proteome</keyword>
<evidence type="ECO:0000256" key="8">
    <source>
        <dbReference type="SAM" id="Phobius"/>
    </source>
</evidence>
<dbReference type="InterPro" id="IPR011701">
    <property type="entry name" value="MFS"/>
</dbReference>
<accession>A0A8H5YFV4</accession>
<proteinExistence type="predicted"/>
<feature type="region of interest" description="Disordered" evidence="7">
    <location>
        <begin position="1"/>
        <end position="40"/>
    </location>
</feature>
<feature type="transmembrane region" description="Helical" evidence="8">
    <location>
        <begin position="312"/>
        <end position="328"/>
    </location>
</feature>
<evidence type="ECO:0000313" key="9">
    <source>
        <dbReference type="EMBL" id="KAF5710530.1"/>
    </source>
</evidence>
<comment type="subcellular location">
    <subcellularLocation>
        <location evidence="1">Membrane</location>
        <topology evidence="1">Multi-pass membrane protein</topology>
    </subcellularLocation>
</comment>
<name>A0A8H5YFV4_9HYPO</name>
<dbReference type="Proteomes" id="UP000544331">
    <property type="component" value="Unassembled WGS sequence"/>
</dbReference>
<keyword evidence="5 8" id="KW-0472">Membrane</keyword>
<comment type="caution">
    <text evidence="9">The sequence shown here is derived from an EMBL/GenBank/DDBJ whole genome shotgun (WGS) entry which is preliminary data.</text>
</comment>
<dbReference type="GO" id="GO:0022857">
    <property type="term" value="F:transmembrane transporter activity"/>
    <property type="evidence" value="ECO:0007669"/>
    <property type="project" value="InterPro"/>
</dbReference>
<feature type="transmembrane region" description="Helical" evidence="8">
    <location>
        <begin position="194"/>
        <end position="218"/>
    </location>
</feature>
<feature type="transmembrane region" description="Helical" evidence="8">
    <location>
        <begin position="335"/>
        <end position="355"/>
    </location>
</feature>
<dbReference type="SUPFAM" id="SSF103473">
    <property type="entry name" value="MFS general substrate transporter"/>
    <property type="match status" value="1"/>
</dbReference>
<dbReference type="AlphaFoldDB" id="A0A8H5YFV4"/>